<accession>A0ABQ5P027</accession>
<name>A0ABQ5P027_9ACTN</name>
<organism evidence="2 3">
    <name type="scientific">Streptomyces yaizuensis</name>
    <dbReference type="NCBI Taxonomy" id="2989713"/>
    <lineage>
        <taxon>Bacteria</taxon>
        <taxon>Bacillati</taxon>
        <taxon>Actinomycetota</taxon>
        <taxon>Actinomycetes</taxon>
        <taxon>Kitasatosporales</taxon>
        <taxon>Streptomycetaceae</taxon>
        <taxon>Streptomyces</taxon>
    </lineage>
</organism>
<evidence type="ECO:0000256" key="1">
    <source>
        <dbReference type="SAM" id="Phobius"/>
    </source>
</evidence>
<sequence>MTEILRAAFPFPALTALSAVALALLATSALRLSSAGRTDPSDEARSLALALYGALIALLTLGLAVTLL</sequence>
<keyword evidence="1" id="KW-0812">Transmembrane</keyword>
<keyword evidence="1" id="KW-1133">Transmembrane helix</keyword>
<keyword evidence="3" id="KW-1185">Reference proteome</keyword>
<feature type="transmembrane region" description="Helical" evidence="1">
    <location>
        <begin position="47"/>
        <end position="67"/>
    </location>
</feature>
<gene>
    <name evidence="2" type="ORF">SYYSPA8_16030</name>
</gene>
<evidence type="ECO:0000313" key="2">
    <source>
        <dbReference type="EMBL" id="GLF95825.1"/>
    </source>
</evidence>
<evidence type="ECO:0000313" key="3">
    <source>
        <dbReference type="Proteomes" id="UP001291653"/>
    </source>
</evidence>
<dbReference type="EMBL" id="BSBI01000006">
    <property type="protein sequence ID" value="GLF95825.1"/>
    <property type="molecule type" value="Genomic_DNA"/>
</dbReference>
<protein>
    <submittedName>
        <fullName evidence="2">Uncharacterized protein</fullName>
    </submittedName>
</protein>
<dbReference type="RefSeq" id="WP_323447878.1">
    <property type="nucleotide sequence ID" value="NZ_BSBI01000006.1"/>
</dbReference>
<reference evidence="2 3" key="1">
    <citation type="submission" date="2022-10" db="EMBL/GenBank/DDBJ databases">
        <title>Draft genome sequence of Streptomyces sp. YSPA8.</title>
        <authorList>
            <person name="Moriuchi R."/>
            <person name="Dohra H."/>
            <person name="Yamamura H."/>
            <person name="Kodani S."/>
        </authorList>
    </citation>
    <scope>NUCLEOTIDE SEQUENCE [LARGE SCALE GENOMIC DNA]</scope>
    <source>
        <strain evidence="2 3">YSPA8</strain>
    </source>
</reference>
<proteinExistence type="predicted"/>
<dbReference type="Proteomes" id="UP001291653">
    <property type="component" value="Unassembled WGS sequence"/>
</dbReference>
<keyword evidence="1" id="KW-0472">Membrane</keyword>
<comment type="caution">
    <text evidence="2">The sequence shown here is derived from an EMBL/GenBank/DDBJ whole genome shotgun (WGS) entry which is preliminary data.</text>
</comment>